<sequence>MGYKTICKECKKHKRIVGKGVCEDCMAKNLQQNIKQMREKKGPMYEKWKKNLKAGLLKVKKTPDSNVEQSKSIKQIISQAKIRPINLKQCPACLAINKSRAKKCAICRIPFA</sequence>
<organism evidence="1">
    <name type="scientific">marine sediment metagenome</name>
    <dbReference type="NCBI Taxonomy" id="412755"/>
    <lineage>
        <taxon>unclassified sequences</taxon>
        <taxon>metagenomes</taxon>
        <taxon>ecological metagenomes</taxon>
    </lineage>
</organism>
<comment type="caution">
    <text evidence="1">The sequence shown here is derived from an EMBL/GenBank/DDBJ whole genome shotgun (WGS) entry which is preliminary data.</text>
</comment>
<proteinExistence type="predicted"/>
<accession>X1FLQ6</accession>
<reference evidence="1" key="1">
    <citation type="journal article" date="2014" name="Front. Microbiol.">
        <title>High frequency of phylogenetically diverse reductive dehalogenase-homologous genes in deep subseafloor sedimentary metagenomes.</title>
        <authorList>
            <person name="Kawai M."/>
            <person name="Futagami T."/>
            <person name="Toyoda A."/>
            <person name="Takaki Y."/>
            <person name="Nishi S."/>
            <person name="Hori S."/>
            <person name="Arai W."/>
            <person name="Tsubouchi T."/>
            <person name="Morono Y."/>
            <person name="Uchiyama I."/>
            <person name="Ito T."/>
            <person name="Fujiyama A."/>
            <person name="Inagaki F."/>
            <person name="Takami H."/>
        </authorList>
    </citation>
    <scope>NUCLEOTIDE SEQUENCE</scope>
    <source>
        <strain evidence="1">Expedition CK06-06</strain>
    </source>
</reference>
<name>X1FLQ6_9ZZZZ</name>
<protein>
    <submittedName>
        <fullName evidence="1">Uncharacterized protein</fullName>
    </submittedName>
</protein>
<dbReference type="EMBL" id="BARU01001231">
    <property type="protein sequence ID" value="GAH30304.1"/>
    <property type="molecule type" value="Genomic_DNA"/>
</dbReference>
<gene>
    <name evidence="1" type="ORF">S03H2_03350</name>
</gene>
<dbReference type="AlphaFoldDB" id="X1FLQ6"/>
<evidence type="ECO:0000313" key="1">
    <source>
        <dbReference type="EMBL" id="GAH30304.1"/>
    </source>
</evidence>